<reference evidence="10" key="1">
    <citation type="submission" date="2020-10" db="EMBL/GenBank/DDBJ databases">
        <title>Chromosome-scale genome assembly of the Allis shad, Alosa alosa.</title>
        <authorList>
            <person name="Margot Z."/>
            <person name="Christophe K."/>
            <person name="Cabau C."/>
            <person name="Louis A."/>
            <person name="Berthelot C."/>
            <person name="Parey E."/>
            <person name="Roest Crollius H."/>
            <person name="Montfort J."/>
            <person name="Robinson-Rechavi M."/>
            <person name="Bucao C."/>
            <person name="Bouchez O."/>
            <person name="Gislard M."/>
            <person name="Lluch J."/>
            <person name="Milhes M."/>
            <person name="Lampietro C."/>
            <person name="Lopez Roques C."/>
            <person name="Donnadieu C."/>
            <person name="Braasch I."/>
            <person name="Desvignes T."/>
            <person name="Postlethwait J."/>
            <person name="Bobe J."/>
            <person name="Guiguen Y."/>
        </authorList>
    </citation>
    <scope>NUCLEOTIDE SEQUENCE</scope>
    <source>
        <strain evidence="10">M-15738</strain>
        <tissue evidence="10">Blood</tissue>
    </source>
</reference>
<dbReference type="InterPro" id="IPR023561">
    <property type="entry name" value="Carbonic_anhydrase_a-class"/>
</dbReference>
<keyword evidence="4 7" id="KW-0862">Zinc</keyword>
<comment type="caution">
    <text evidence="10">The sequence shown here is derived from an EMBL/GenBank/DDBJ whole genome shotgun (WGS) entry which is preliminary data.</text>
</comment>
<dbReference type="Pfam" id="PF00194">
    <property type="entry name" value="Carb_anhydrase"/>
    <property type="match status" value="3"/>
</dbReference>
<dbReference type="InterPro" id="IPR018338">
    <property type="entry name" value="Carbonic_anhydrase_a-class_CS"/>
</dbReference>
<feature type="region of interest" description="Disordered" evidence="8">
    <location>
        <begin position="414"/>
        <end position="445"/>
    </location>
</feature>
<dbReference type="PROSITE" id="PS00162">
    <property type="entry name" value="ALPHA_CA_1"/>
    <property type="match status" value="2"/>
</dbReference>
<feature type="domain" description="Alpha-carbonic anhydrase" evidence="9">
    <location>
        <begin position="311"/>
        <end position="593"/>
    </location>
</feature>
<dbReference type="FunFam" id="3.10.200.10:FF:000003">
    <property type="entry name" value="Carbonic anhydrase 12"/>
    <property type="match status" value="1"/>
</dbReference>
<organism evidence="10 11">
    <name type="scientific">Alosa alosa</name>
    <name type="common">allis shad</name>
    <dbReference type="NCBI Taxonomy" id="278164"/>
    <lineage>
        <taxon>Eukaryota</taxon>
        <taxon>Metazoa</taxon>
        <taxon>Chordata</taxon>
        <taxon>Craniata</taxon>
        <taxon>Vertebrata</taxon>
        <taxon>Euteleostomi</taxon>
        <taxon>Actinopterygii</taxon>
        <taxon>Neopterygii</taxon>
        <taxon>Teleostei</taxon>
        <taxon>Clupei</taxon>
        <taxon>Clupeiformes</taxon>
        <taxon>Clupeoidei</taxon>
        <taxon>Clupeidae</taxon>
        <taxon>Alosa</taxon>
    </lineage>
</organism>
<dbReference type="InterPro" id="IPR036398">
    <property type="entry name" value="CA_dom_sf"/>
</dbReference>
<evidence type="ECO:0000256" key="2">
    <source>
        <dbReference type="ARBA" id="ARBA00012925"/>
    </source>
</evidence>
<dbReference type="Proteomes" id="UP000823561">
    <property type="component" value="Chromosome 22"/>
</dbReference>
<sequence length="625" mass="69495">MAFGFYLFGPSVCSRSLKKKMNLSVILLVVNVVVLVGASDDWCYTRCENTPSHWADYYPNCNGDRQSPININTEHVKGRNDLKEFNLVNFTNKQTMKLLINNGHSVKCKLEAGVVEVSGGGLPHEYSTIQFHFHWGREDLEHFPGSEHSIDGHRYPMEMHIVSLKKGYNATQAKADPEGLSVLGFFIDVMEGDATGMPEVWKNFSDFVSEIPNKGDNASLSALNISIHDLLLDVDLTKYYRYNGSLTTPGCDEAVVWTVFQQPIRISEDLILRFAQQTGDSDLYRPQQSLHERNVYASATLGAATSDESGHEWCYKECDHGLSHWTNISGAFCNGQSQSPININSHNATYKPELGSFSFSGFSNKHTMDYLINNGHTVKAVLKEGMVRVGGGGLPNMYDTLQFHFHWGNSSAHDLASSNHSDSTESDGSDSSDQGSASSSGGSEHALDSEVYPMEMHIVSRNENLSADAAPSDTTGFAVLGFFIQETDDEDNPAIWKNFTDHLAMIQNKDSTIELHQDISLKALIGDVDLTKYYRYQGSLTTPTCNEAVIWTVFKEPIRVSKNLIKKFSKMTGLNNVFRPVQPLNGRHVYTTVTEDHSSSPPSCLFSLLLVLSSLFATLWMNQIQ</sequence>
<evidence type="ECO:0000259" key="9">
    <source>
        <dbReference type="PROSITE" id="PS51144"/>
    </source>
</evidence>
<evidence type="ECO:0000313" key="10">
    <source>
        <dbReference type="EMBL" id="KAG5262684.1"/>
    </source>
</evidence>
<keyword evidence="5" id="KW-0325">Glycoprotein</keyword>
<comment type="catalytic activity">
    <reaction evidence="7">
        <text>hydrogencarbonate + H(+) = CO2 + H2O</text>
        <dbReference type="Rhea" id="RHEA:10748"/>
        <dbReference type="ChEBI" id="CHEBI:15377"/>
        <dbReference type="ChEBI" id="CHEBI:15378"/>
        <dbReference type="ChEBI" id="CHEBI:16526"/>
        <dbReference type="ChEBI" id="CHEBI:17544"/>
        <dbReference type="EC" id="4.2.1.1"/>
    </reaction>
</comment>
<accession>A0AAV6FIM8</accession>
<dbReference type="InterPro" id="IPR001148">
    <property type="entry name" value="CA_dom"/>
</dbReference>
<dbReference type="EMBL" id="JADWDJ010000022">
    <property type="protein sequence ID" value="KAG5262684.1"/>
    <property type="molecule type" value="Genomic_DNA"/>
</dbReference>
<evidence type="ECO:0000256" key="1">
    <source>
        <dbReference type="ARBA" id="ARBA00010718"/>
    </source>
</evidence>
<dbReference type="PROSITE" id="PS51144">
    <property type="entry name" value="ALPHA_CA_2"/>
    <property type="match status" value="2"/>
</dbReference>
<evidence type="ECO:0000313" key="11">
    <source>
        <dbReference type="Proteomes" id="UP000823561"/>
    </source>
</evidence>
<gene>
    <name evidence="10" type="ORF">AALO_G00277720</name>
</gene>
<keyword evidence="11" id="KW-1185">Reference proteome</keyword>
<dbReference type="Gene3D" id="3.10.200.10">
    <property type="entry name" value="Alpha carbonic anhydrase"/>
    <property type="match status" value="2"/>
</dbReference>
<comment type="similarity">
    <text evidence="1 7">Belongs to the alpha-carbonic anhydrase family.</text>
</comment>
<evidence type="ECO:0000256" key="6">
    <source>
        <dbReference type="ARBA" id="ARBA00023239"/>
    </source>
</evidence>
<name>A0AAV6FIM8_9TELE</name>
<evidence type="ECO:0000256" key="4">
    <source>
        <dbReference type="ARBA" id="ARBA00022833"/>
    </source>
</evidence>
<dbReference type="PANTHER" id="PTHR18952:SF200">
    <property type="entry name" value="CARBONIC ANHYDRASE"/>
    <property type="match status" value="1"/>
</dbReference>
<feature type="domain" description="Alpha-carbonic anhydrase" evidence="9">
    <location>
        <begin position="40"/>
        <end position="299"/>
    </location>
</feature>
<dbReference type="SMART" id="SM01057">
    <property type="entry name" value="Carb_anhydrase"/>
    <property type="match status" value="2"/>
</dbReference>
<evidence type="ECO:0000256" key="3">
    <source>
        <dbReference type="ARBA" id="ARBA00022723"/>
    </source>
</evidence>
<keyword evidence="3 7" id="KW-0479">Metal-binding</keyword>
<dbReference type="AlphaFoldDB" id="A0AAV6FIM8"/>
<evidence type="ECO:0000256" key="8">
    <source>
        <dbReference type="SAM" id="MobiDB-lite"/>
    </source>
</evidence>
<feature type="compositionally biased region" description="Low complexity" evidence="8">
    <location>
        <begin position="431"/>
        <end position="443"/>
    </location>
</feature>
<comment type="function">
    <text evidence="7">Reversible hydration of carbon dioxide.</text>
</comment>
<dbReference type="EC" id="4.2.1.1" evidence="2 7"/>
<dbReference type="GO" id="GO:0005886">
    <property type="term" value="C:plasma membrane"/>
    <property type="evidence" value="ECO:0007669"/>
    <property type="project" value="TreeGrafter"/>
</dbReference>
<keyword evidence="6 7" id="KW-0456">Lyase</keyword>
<dbReference type="PANTHER" id="PTHR18952">
    <property type="entry name" value="CARBONIC ANHYDRASE"/>
    <property type="match status" value="1"/>
</dbReference>
<protein>
    <recommendedName>
        <fullName evidence="2 7">Carbonic anhydrase</fullName>
        <ecNumber evidence="2 7">4.2.1.1</ecNumber>
    </recommendedName>
</protein>
<dbReference type="GO" id="GO:0004089">
    <property type="term" value="F:carbonate dehydratase activity"/>
    <property type="evidence" value="ECO:0007669"/>
    <property type="project" value="UniProtKB-UniRule"/>
</dbReference>
<comment type="cofactor">
    <cofactor evidence="7">
        <name>Zn(2+)</name>
        <dbReference type="ChEBI" id="CHEBI:29105"/>
    </cofactor>
</comment>
<evidence type="ECO:0000256" key="5">
    <source>
        <dbReference type="ARBA" id="ARBA00023180"/>
    </source>
</evidence>
<proteinExistence type="inferred from homology"/>
<evidence type="ECO:0000256" key="7">
    <source>
        <dbReference type="RuleBase" id="RU367011"/>
    </source>
</evidence>
<dbReference type="GO" id="GO:0008270">
    <property type="term" value="F:zinc ion binding"/>
    <property type="evidence" value="ECO:0007669"/>
    <property type="project" value="UniProtKB-UniRule"/>
</dbReference>
<dbReference type="SUPFAM" id="SSF51069">
    <property type="entry name" value="Carbonic anhydrase"/>
    <property type="match status" value="2"/>
</dbReference>